<proteinExistence type="predicted"/>
<gene>
    <name evidence="1" type="ORF">TWF694_004729</name>
</gene>
<dbReference type="AlphaFoldDB" id="A0AAV9WW40"/>
<evidence type="ECO:0000313" key="2">
    <source>
        <dbReference type="Proteomes" id="UP001365542"/>
    </source>
</evidence>
<reference evidence="1 2" key="1">
    <citation type="submission" date="2019-10" db="EMBL/GenBank/DDBJ databases">
        <authorList>
            <person name="Palmer J.M."/>
        </authorList>
    </citation>
    <scope>NUCLEOTIDE SEQUENCE [LARGE SCALE GENOMIC DNA]</scope>
    <source>
        <strain evidence="1 2">TWF694</strain>
    </source>
</reference>
<protein>
    <submittedName>
        <fullName evidence="1">Uncharacterized protein</fullName>
    </submittedName>
</protein>
<sequence>MPPLKRDHHIGFSNVSLRVGGMKTDKGRFKYHLTTNKVRYQWHNTDSSGRNVPFDAESHLRMSYKMKNGNTVIGKPTFVQHFFRKKGQPERDETPGSEPKNWEVQKGDATEFETRYGFNLEIRAGDLKLFPGGRCTLAIDIECPWGEEAWLLGRKIDHFYDIGGVDNKVYHRIEYFNTSGFAPYFVAPDFTYGLEQYSDTKPLFEFVVNYSNNIYVLLRSKMDGFRAAQ</sequence>
<organism evidence="1 2">
    <name type="scientific">Orbilia ellipsospora</name>
    <dbReference type="NCBI Taxonomy" id="2528407"/>
    <lineage>
        <taxon>Eukaryota</taxon>
        <taxon>Fungi</taxon>
        <taxon>Dikarya</taxon>
        <taxon>Ascomycota</taxon>
        <taxon>Pezizomycotina</taxon>
        <taxon>Orbiliomycetes</taxon>
        <taxon>Orbiliales</taxon>
        <taxon>Orbiliaceae</taxon>
        <taxon>Orbilia</taxon>
    </lineage>
</organism>
<evidence type="ECO:0000313" key="1">
    <source>
        <dbReference type="EMBL" id="KAK6527749.1"/>
    </source>
</evidence>
<name>A0AAV9WW40_9PEZI</name>
<dbReference type="Proteomes" id="UP001365542">
    <property type="component" value="Unassembled WGS sequence"/>
</dbReference>
<accession>A0AAV9WW40</accession>
<keyword evidence="2" id="KW-1185">Reference proteome</keyword>
<dbReference type="EMBL" id="JAVHJO010000015">
    <property type="protein sequence ID" value="KAK6527749.1"/>
    <property type="molecule type" value="Genomic_DNA"/>
</dbReference>
<comment type="caution">
    <text evidence="1">The sequence shown here is derived from an EMBL/GenBank/DDBJ whole genome shotgun (WGS) entry which is preliminary data.</text>
</comment>